<name>A0A024X8W2_PLAFC</name>
<dbReference type="EMBL" id="KI927515">
    <property type="protein sequence ID" value="ETW61246.1"/>
    <property type="molecule type" value="Genomic_DNA"/>
</dbReference>
<accession>A0A024X8W2</accession>
<gene>
    <name evidence="2" type="ORF">PFMC_02666</name>
</gene>
<sequence>MLIIFYNIYYTLYNYATIKFLENKIYSILYKKKYIFFKVKFCGTRISSINYILYIYIFEYVKFYGSRYIFYSIYTLFIFYKTKTYKEEKKKKERNIEYLII</sequence>
<evidence type="ECO:0000313" key="3">
    <source>
        <dbReference type="Proteomes" id="UP000030694"/>
    </source>
</evidence>
<dbReference type="Proteomes" id="UP000030694">
    <property type="component" value="Unassembled WGS sequence"/>
</dbReference>
<proteinExistence type="predicted"/>
<keyword evidence="1" id="KW-0812">Transmembrane</keyword>
<keyword evidence="1" id="KW-1133">Transmembrane helix</keyword>
<feature type="transmembrane region" description="Helical" evidence="1">
    <location>
        <begin position="63"/>
        <end position="80"/>
    </location>
</feature>
<protein>
    <submittedName>
        <fullName evidence="2">Uncharacterized protein</fullName>
    </submittedName>
</protein>
<evidence type="ECO:0000313" key="2">
    <source>
        <dbReference type="EMBL" id="ETW61246.1"/>
    </source>
</evidence>
<evidence type="ECO:0000256" key="1">
    <source>
        <dbReference type="SAM" id="Phobius"/>
    </source>
</evidence>
<reference evidence="2 3" key="1">
    <citation type="submission" date="2013-02" db="EMBL/GenBank/DDBJ databases">
        <title>The Genome Annotation of Plasmodium falciparum CAMP/Malaysia.</title>
        <authorList>
            <consortium name="The Broad Institute Genome Sequencing Platform"/>
            <consortium name="The Broad Institute Genome Sequencing Center for Infectious Disease"/>
            <person name="Neafsey D."/>
            <person name="Hoffman S."/>
            <person name="Volkman S."/>
            <person name="Rosenthal P."/>
            <person name="Walker B."/>
            <person name="Young S.K."/>
            <person name="Zeng Q."/>
            <person name="Gargeya S."/>
            <person name="Fitzgerald M."/>
            <person name="Haas B."/>
            <person name="Abouelleil A."/>
            <person name="Allen A.W."/>
            <person name="Alvarado L."/>
            <person name="Arachchi H.M."/>
            <person name="Berlin A.M."/>
            <person name="Chapman S.B."/>
            <person name="Gainer-Dewar J."/>
            <person name="Goldberg J."/>
            <person name="Griggs A."/>
            <person name="Gujja S."/>
            <person name="Hansen M."/>
            <person name="Howarth C."/>
            <person name="Imamovic A."/>
            <person name="Ireland A."/>
            <person name="Larimer J."/>
            <person name="McCowan C."/>
            <person name="Murphy C."/>
            <person name="Pearson M."/>
            <person name="Poon T.W."/>
            <person name="Priest M."/>
            <person name="Roberts A."/>
            <person name="Saif S."/>
            <person name="Shea T."/>
            <person name="Sisk P."/>
            <person name="Sykes S."/>
            <person name="Wortman J."/>
            <person name="Nusbaum C."/>
            <person name="Birren B."/>
        </authorList>
    </citation>
    <scope>NUCLEOTIDE SEQUENCE [LARGE SCALE GENOMIC DNA]</scope>
    <source>
        <strain evidence="2 3">CAMP/Malaysia</strain>
    </source>
</reference>
<reference evidence="2 3" key="2">
    <citation type="submission" date="2013-02" db="EMBL/GenBank/DDBJ databases">
        <title>The Genome Sequence of Plasmodium falciparum CAMP/Malaysia.</title>
        <authorList>
            <consortium name="The Broad Institute Genome Sequencing Platform"/>
            <consortium name="The Broad Institute Genome Sequencing Center for Infectious Disease"/>
            <person name="Neafsey D."/>
            <person name="Cheeseman I."/>
            <person name="Volkman S."/>
            <person name="Adams J."/>
            <person name="Walker B."/>
            <person name="Young S.K."/>
            <person name="Zeng Q."/>
            <person name="Gargeya S."/>
            <person name="Fitzgerald M."/>
            <person name="Haas B."/>
            <person name="Abouelleil A."/>
            <person name="Alvarado L."/>
            <person name="Arachchi H.M."/>
            <person name="Berlin A.M."/>
            <person name="Chapman S.B."/>
            <person name="Dewar J."/>
            <person name="Goldberg J."/>
            <person name="Griggs A."/>
            <person name="Gujja S."/>
            <person name="Hansen M."/>
            <person name="Howarth C."/>
            <person name="Imamovic A."/>
            <person name="Larimer J."/>
            <person name="McCowan C."/>
            <person name="Murphy C."/>
            <person name="Neiman D."/>
            <person name="Pearson M."/>
            <person name="Priest M."/>
            <person name="Roberts A."/>
            <person name="Saif S."/>
            <person name="Shea T."/>
            <person name="Sisk P."/>
            <person name="Sykes S."/>
            <person name="Wortman J."/>
            <person name="Nusbaum C."/>
            <person name="Birren B."/>
        </authorList>
    </citation>
    <scope>NUCLEOTIDE SEQUENCE [LARGE SCALE GENOMIC DNA]</scope>
    <source>
        <strain evidence="2 3">CAMP/Malaysia</strain>
    </source>
</reference>
<organism evidence="2 3">
    <name type="scientific">Plasmodium falciparum (isolate Camp / Malaysia)</name>
    <dbReference type="NCBI Taxonomy" id="5835"/>
    <lineage>
        <taxon>Eukaryota</taxon>
        <taxon>Sar</taxon>
        <taxon>Alveolata</taxon>
        <taxon>Apicomplexa</taxon>
        <taxon>Aconoidasida</taxon>
        <taxon>Haemosporida</taxon>
        <taxon>Plasmodiidae</taxon>
        <taxon>Plasmodium</taxon>
        <taxon>Plasmodium (Laverania)</taxon>
    </lineage>
</organism>
<feature type="transmembrane region" description="Helical" evidence="1">
    <location>
        <begin position="34"/>
        <end position="57"/>
    </location>
</feature>
<keyword evidence="1" id="KW-0472">Membrane</keyword>
<dbReference type="AlphaFoldDB" id="A0A024X8W2"/>